<evidence type="ECO:0000256" key="1">
    <source>
        <dbReference type="ARBA" id="ARBA00000274"/>
    </source>
</evidence>
<evidence type="ECO:0000313" key="5">
    <source>
        <dbReference type="Proteomes" id="UP000435648"/>
    </source>
</evidence>
<dbReference type="KEGG" id="siw:GH266_22720"/>
<gene>
    <name evidence="4" type="ORF">GH266_22720</name>
</gene>
<accession>A0A857CDA6</accession>
<dbReference type="SUPFAM" id="SSF102405">
    <property type="entry name" value="MCP/YpsA-like"/>
    <property type="match status" value="1"/>
</dbReference>
<evidence type="ECO:0000313" key="4">
    <source>
        <dbReference type="EMBL" id="QGZ37063.1"/>
    </source>
</evidence>
<dbReference type="PANTHER" id="PTHR31223">
    <property type="entry name" value="LOG FAMILY PROTEIN YJL055W"/>
    <property type="match status" value="1"/>
</dbReference>
<dbReference type="InterPro" id="IPR005269">
    <property type="entry name" value="LOG"/>
</dbReference>
<keyword evidence="3" id="KW-0203">Cytokinin biosynthesis</keyword>
<dbReference type="GO" id="GO:0005829">
    <property type="term" value="C:cytosol"/>
    <property type="evidence" value="ECO:0007669"/>
    <property type="project" value="TreeGrafter"/>
</dbReference>
<sequence length="208" mass="22154">MSPCGEGEPRRLKTVCVYCGTGEGGDPAYMAAAEELGRMLAAEGLGLVYGGGSLGLMGAVARSALEAGGHVTGVIPAFLEEREVMMQTVSELVVTKDMHERKRTMFERADGFVALPGGIGTLEEVVEMLTWGQLGQHCKPVVLADIGGFWRPLVDLLAHMRSEGFIRSGFEVDYRVANSVAEILPALRRPAATDEGAFEAGVADLEQL</sequence>
<evidence type="ECO:0000256" key="2">
    <source>
        <dbReference type="ARBA" id="ARBA00006763"/>
    </source>
</evidence>
<organism evidence="4 5">
    <name type="scientific">Stappia indica</name>
    <dbReference type="NCBI Taxonomy" id="538381"/>
    <lineage>
        <taxon>Bacteria</taxon>
        <taxon>Pseudomonadati</taxon>
        <taxon>Pseudomonadota</taxon>
        <taxon>Alphaproteobacteria</taxon>
        <taxon>Hyphomicrobiales</taxon>
        <taxon>Stappiaceae</taxon>
        <taxon>Stappia</taxon>
    </lineage>
</organism>
<evidence type="ECO:0000256" key="3">
    <source>
        <dbReference type="RuleBase" id="RU363015"/>
    </source>
</evidence>
<dbReference type="OrthoDB" id="9801098at2"/>
<proteinExistence type="inferred from homology"/>
<comment type="catalytic activity">
    <reaction evidence="1">
        <text>AMP + H2O = D-ribose 5-phosphate + adenine</text>
        <dbReference type="Rhea" id="RHEA:20129"/>
        <dbReference type="ChEBI" id="CHEBI:15377"/>
        <dbReference type="ChEBI" id="CHEBI:16708"/>
        <dbReference type="ChEBI" id="CHEBI:78346"/>
        <dbReference type="ChEBI" id="CHEBI:456215"/>
        <dbReference type="EC" id="3.2.2.4"/>
    </reaction>
</comment>
<dbReference type="Proteomes" id="UP000435648">
    <property type="component" value="Chromosome"/>
</dbReference>
<keyword evidence="3" id="KW-0378">Hydrolase</keyword>
<protein>
    <recommendedName>
        <fullName evidence="3">Cytokinin riboside 5'-monophosphate phosphoribohydrolase</fullName>
        <ecNumber evidence="3">3.2.2.n1</ecNumber>
    </recommendedName>
</protein>
<dbReference type="InterPro" id="IPR031100">
    <property type="entry name" value="LOG_fam"/>
</dbReference>
<dbReference type="AlphaFoldDB" id="A0A857CDA6"/>
<reference evidence="4 5" key="1">
    <citation type="submission" date="2019-12" db="EMBL/GenBank/DDBJ databases">
        <title>The genome of Stappia indica PHM037.</title>
        <authorList>
            <person name="Kacar D."/>
            <person name="Galan B."/>
            <person name="Canedo L."/>
            <person name="Rodriguez P."/>
            <person name="de la Calle F."/>
            <person name="Garcia J.L."/>
        </authorList>
    </citation>
    <scope>NUCLEOTIDE SEQUENCE [LARGE SCALE GENOMIC DNA]</scope>
    <source>
        <strain evidence="4 5">PHM037</strain>
    </source>
</reference>
<dbReference type="GO" id="GO:0008714">
    <property type="term" value="F:AMP nucleosidase activity"/>
    <property type="evidence" value="ECO:0007669"/>
    <property type="project" value="UniProtKB-EC"/>
</dbReference>
<dbReference type="RefSeq" id="WP_158195881.1">
    <property type="nucleotide sequence ID" value="NZ_CP046908.1"/>
</dbReference>
<dbReference type="GO" id="GO:0009691">
    <property type="term" value="P:cytokinin biosynthetic process"/>
    <property type="evidence" value="ECO:0007669"/>
    <property type="project" value="UniProtKB-UniRule"/>
</dbReference>
<dbReference type="NCBIfam" id="TIGR00730">
    <property type="entry name" value="Rossman fold protein, TIGR00730 family"/>
    <property type="match status" value="1"/>
</dbReference>
<dbReference type="Gene3D" id="3.40.50.450">
    <property type="match status" value="1"/>
</dbReference>
<dbReference type="EMBL" id="CP046908">
    <property type="protein sequence ID" value="QGZ37063.1"/>
    <property type="molecule type" value="Genomic_DNA"/>
</dbReference>
<dbReference type="EC" id="3.2.2.n1" evidence="3"/>
<dbReference type="PANTHER" id="PTHR31223:SF70">
    <property type="entry name" value="LOG FAMILY PROTEIN YJL055W"/>
    <property type="match status" value="1"/>
</dbReference>
<comment type="similarity">
    <text evidence="2 3">Belongs to the LOG family.</text>
</comment>
<name>A0A857CDA6_9HYPH</name>
<dbReference type="Pfam" id="PF03641">
    <property type="entry name" value="Lysine_decarbox"/>
    <property type="match status" value="1"/>
</dbReference>